<reference evidence="1" key="1">
    <citation type="submission" date="2014-11" db="EMBL/GenBank/DDBJ databases">
        <authorList>
            <person name="Amaro Gonzalez C."/>
        </authorList>
    </citation>
    <scope>NUCLEOTIDE SEQUENCE</scope>
</reference>
<evidence type="ECO:0000313" key="1">
    <source>
        <dbReference type="EMBL" id="JAH04511.1"/>
    </source>
</evidence>
<proteinExistence type="predicted"/>
<reference evidence="1" key="2">
    <citation type="journal article" date="2015" name="Fish Shellfish Immunol.">
        <title>Early steps in the European eel (Anguilla anguilla)-Vibrio vulnificus interaction in the gills: Role of the RtxA13 toxin.</title>
        <authorList>
            <person name="Callol A."/>
            <person name="Pajuelo D."/>
            <person name="Ebbesson L."/>
            <person name="Teles M."/>
            <person name="MacKenzie S."/>
            <person name="Amaro C."/>
        </authorList>
    </citation>
    <scope>NUCLEOTIDE SEQUENCE</scope>
</reference>
<protein>
    <submittedName>
        <fullName evidence="1">Uncharacterized protein</fullName>
    </submittedName>
</protein>
<sequence length="42" mass="4917">MRFPLNAETLSIFRSRLNTLILTEQWLPETFSDPFFLGFPLG</sequence>
<name>A0A0E9PIS3_ANGAN</name>
<organism evidence="1">
    <name type="scientific">Anguilla anguilla</name>
    <name type="common">European freshwater eel</name>
    <name type="synonym">Muraena anguilla</name>
    <dbReference type="NCBI Taxonomy" id="7936"/>
    <lineage>
        <taxon>Eukaryota</taxon>
        <taxon>Metazoa</taxon>
        <taxon>Chordata</taxon>
        <taxon>Craniata</taxon>
        <taxon>Vertebrata</taxon>
        <taxon>Euteleostomi</taxon>
        <taxon>Actinopterygii</taxon>
        <taxon>Neopterygii</taxon>
        <taxon>Teleostei</taxon>
        <taxon>Anguilliformes</taxon>
        <taxon>Anguillidae</taxon>
        <taxon>Anguilla</taxon>
    </lineage>
</organism>
<dbReference type="EMBL" id="GBXM01104066">
    <property type="protein sequence ID" value="JAH04511.1"/>
    <property type="molecule type" value="Transcribed_RNA"/>
</dbReference>
<accession>A0A0E9PIS3</accession>
<dbReference type="AlphaFoldDB" id="A0A0E9PIS3"/>